<comment type="subcellular location">
    <subcellularLocation>
        <location evidence="1">Secreted</location>
    </subcellularLocation>
</comment>
<dbReference type="InterPro" id="IPR010255">
    <property type="entry name" value="Haem_peroxidase_sf"/>
</dbReference>
<keyword evidence="2" id="KW-0964">Secreted</keyword>
<dbReference type="Pfam" id="PF03098">
    <property type="entry name" value="An_peroxidase"/>
    <property type="match status" value="1"/>
</dbReference>
<dbReference type="GO" id="GO:0020037">
    <property type="term" value="F:heme binding"/>
    <property type="evidence" value="ECO:0007669"/>
    <property type="project" value="InterPro"/>
</dbReference>
<dbReference type="GO" id="GO:0006979">
    <property type="term" value="P:response to oxidative stress"/>
    <property type="evidence" value="ECO:0007669"/>
    <property type="project" value="InterPro"/>
</dbReference>
<dbReference type="PANTHER" id="PTHR11475">
    <property type="entry name" value="OXIDASE/PEROXIDASE"/>
    <property type="match status" value="1"/>
</dbReference>
<evidence type="ECO:0000256" key="2">
    <source>
        <dbReference type="ARBA" id="ARBA00022525"/>
    </source>
</evidence>
<dbReference type="SUPFAM" id="SSF48113">
    <property type="entry name" value="Heme-dependent peroxidases"/>
    <property type="match status" value="1"/>
</dbReference>
<evidence type="ECO:0008006" key="7">
    <source>
        <dbReference type="Google" id="ProtNLM"/>
    </source>
</evidence>
<proteinExistence type="predicted"/>
<keyword evidence="3" id="KW-0560">Oxidoreductase</keyword>
<organism evidence="5 6">
    <name type="scientific">Petrolisthes manimaculis</name>
    <dbReference type="NCBI Taxonomy" id="1843537"/>
    <lineage>
        <taxon>Eukaryota</taxon>
        <taxon>Metazoa</taxon>
        <taxon>Ecdysozoa</taxon>
        <taxon>Arthropoda</taxon>
        <taxon>Crustacea</taxon>
        <taxon>Multicrustacea</taxon>
        <taxon>Malacostraca</taxon>
        <taxon>Eumalacostraca</taxon>
        <taxon>Eucarida</taxon>
        <taxon>Decapoda</taxon>
        <taxon>Pleocyemata</taxon>
        <taxon>Anomura</taxon>
        <taxon>Galatheoidea</taxon>
        <taxon>Porcellanidae</taxon>
        <taxon>Petrolisthes</taxon>
    </lineage>
</organism>
<dbReference type="GO" id="GO:0004601">
    <property type="term" value="F:peroxidase activity"/>
    <property type="evidence" value="ECO:0007669"/>
    <property type="project" value="UniProtKB-KW"/>
</dbReference>
<evidence type="ECO:0000313" key="5">
    <source>
        <dbReference type="EMBL" id="KAK4311221.1"/>
    </source>
</evidence>
<evidence type="ECO:0000256" key="3">
    <source>
        <dbReference type="ARBA" id="ARBA00022559"/>
    </source>
</evidence>
<dbReference type="InterPro" id="IPR037120">
    <property type="entry name" value="Haem_peroxidase_sf_animal"/>
</dbReference>
<dbReference type="GO" id="GO:0005576">
    <property type="term" value="C:extracellular region"/>
    <property type="evidence" value="ECO:0007669"/>
    <property type="project" value="UniProtKB-SubCell"/>
</dbReference>
<reference evidence="5" key="1">
    <citation type="submission" date="2023-11" db="EMBL/GenBank/DDBJ databases">
        <title>Genome assemblies of two species of porcelain crab, Petrolisthes cinctipes and Petrolisthes manimaculis (Anomura: Porcellanidae).</title>
        <authorList>
            <person name="Angst P."/>
        </authorList>
    </citation>
    <scope>NUCLEOTIDE SEQUENCE</scope>
    <source>
        <strain evidence="5">PB745_02</strain>
        <tissue evidence="5">Gill</tissue>
    </source>
</reference>
<protein>
    <recommendedName>
        <fullName evidence="7">Peroxidase</fullName>
    </recommendedName>
</protein>
<dbReference type="PANTHER" id="PTHR11475:SF4">
    <property type="entry name" value="CHORION PEROXIDASE"/>
    <property type="match status" value="1"/>
</dbReference>
<keyword evidence="4" id="KW-0325">Glycoprotein</keyword>
<evidence type="ECO:0000256" key="4">
    <source>
        <dbReference type="ARBA" id="ARBA00023180"/>
    </source>
</evidence>
<accession>A0AAE1PMN1</accession>
<dbReference type="Proteomes" id="UP001292094">
    <property type="component" value="Unassembled WGS sequence"/>
</dbReference>
<evidence type="ECO:0000256" key="1">
    <source>
        <dbReference type="ARBA" id="ARBA00004613"/>
    </source>
</evidence>
<evidence type="ECO:0000313" key="6">
    <source>
        <dbReference type="Proteomes" id="UP001292094"/>
    </source>
</evidence>
<keyword evidence="3" id="KW-0575">Peroxidase</keyword>
<dbReference type="PROSITE" id="PS50292">
    <property type="entry name" value="PEROXIDASE_3"/>
    <property type="match status" value="1"/>
</dbReference>
<dbReference type="InterPro" id="IPR019791">
    <property type="entry name" value="Haem_peroxidase_animal"/>
</dbReference>
<sequence length="132" mass="15334">MCGLKVLVWDVYTTPSIFLCLGFGKSHWDWKTRPVIGGQVGPTFACILSDQFLRLKRGDRFWYKYRDSPNPFTRDQLRAIHKASMARVLCDNHPSIDSTQRWPLNLPSSFNPIISCNATHEFPKLDLSFWKE</sequence>
<comment type="caution">
    <text evidence="5">The sequence shown here is derived from an EMBL/GenBank/DDBJ whole genome shotgun (WGS) entry which is preliminary data.</text>
</comment>
<dbReference type="Gene3D" id="1.10.640.10">
    <property type="entry name" value="Haem peroxidase domain superfamily, animal type"/>
    <property type="match status" value="1"/>
</dbReference>
<gene>
    <name evidence="5" type="ORF">Pmani_017263</name>
</gene>
<name>A0AAE1PMN1_9EUCA</name>
<keyword evidence="6" id="KW-1185">Reference proteome</keyword>
<dbReference type="AlphaFoldDB" id="A0AAE1PMN1"/>
<dbReference type="EMBL" id="JAWZYT010001544">
    <property type="protein sequence ID" value="KAK4311221.1"/>
    <property type="molecule type" value="Genomic_DNA"/>
</dbReference>